<dbReference type="Proteomes" id="UP000243579">
    <property type="component" value="Unassembled WGS sequence"/>
</dbReference>
<evidence type="ECO:0000256" key="1">
    <source>
        <dbReference type="SAM" id="MobiDB-lite"/>
    </source>
</evidence>
<feature type="region of interest" description="Disordered" evidence="1">
    <location>
        <begin position="630"/>
        <end position="654"/>
    </location>
</feature>
<organism evidence="2 3">
    <name type="scientific">Achlya hypogyna</name>
    <name type="common">Oomycete</name>
    <name type="synonym">Protoachlya hypogyna</name>
    <dbReference type="NCBI Taxonomy" id="1202772"/>
    <lineage>
        <taxon>Eukaryota</taxon>
        <taxon>Sar</taxon>
        <taxon>Stramenopiles</taxon>
        <taxon>Oomycota</taxon>
        <taxon>Saprolegniomycetes</taxon>
        <taxon>Saprolegniales</taxon>
        <taxon>Achlyaceae</taxon>
        <taxon>Achlya</taxon>
    </lineage>
</organism>
<dbReference type="EMBL" id="JNBR01002081">
    <property type="protein sequence ID" value="OQR83766.1"/>
    <property type="molecule type" value="Genomic_DNA"/>
</dbReference>
<feature type="compositionally biased region" description="Pro residues" evidence="1">
    <location>
        <begin position="634"/>
        <end position="644"/>
    </location>
</feature>
<protein>
    <submittedName>
        <fullName evidence="2">Uncharacterized protein</fullName>
    </submittedName>
</protein>
<reference evidence="2 3" key="1">
    <citation type="journal article" date="2014" name="Genome Biol. Evol.">
        <title>The secreted proteins of Achlya hypogyna and Thraustotheca clavata identify the ancestral oomycete secretome and reveal gene acquisitions by horizontal gene transfer.</title>
        <authorList>
            <person name="Misner I."/>
            <person name="Blouin N."/>
            <person name="Leonard G."/>
            <person name="Richards T.A."/>
            <person name="Lane C.E."/>
        </authorList>
    </citation>
    <scope>NUCLEOTIDE SEQUENCE [LARGE SCALE GENOMIC DNA]</scope>
    <source>
        <strain evidence="2 3">ATCC 48635</strain>
    </source>
</reference>
<keyword evidence="3" id="KW-1185">Reference proteome</keyword>
<dbReference type="AlphaFoldDB" id="A0A1V9YDK0"/>
<accession>A0A1V9YDK0</accession>
<dbReference type="OrthoDB" id="298589at2759"/>
<gene>
    <name evidence="2" type="ORF">ACHHYP_14328</name>
</gene>
<evidence type="ECO:0000313" key="2">
    <source>
        <dbReference type="EMBL" id="OQR83766.1"/>
    </source>
</evidence>
<evidence type="ECO:0000313" key="3">
    <source>
        <dbReference type="Proteomes" id="UP000243579"/>
    </source>
</evidence>
<proteinExistence type="predicted"/>
<name>A0A1V9YDK0_ACHHY</name>
<sequence>MPIMGKLEDFKESDERGVRKCVHFAFSFAQPSGGKQRGLPTTKTFVLDLKTAAKNTMAADAAPHPLDIRPDDRPTDLYTCLWIKSTTARPLQLRIPDTIVIEHGRLAQWFFTSKYGEVLRRRRDKLTKERVFRFFQDRLASGIAAVFVHAIKTDEDRVLYIEHLTLSALESLLYKLSTVEHGLLQTFVAPKSGYNTMIQTIFSHEGGSFRATRATNVHLMVNHVVSLSDRVATFEGTPSVATQKAIASHSMLAELKLENVHMIEQVYMAIGLQIARATFYFKIGADDRLYFLWAATIVFQNEDAALPYVLAVHPGVLMTVLPSPEKARRRKKCPGCRRVDHDAKESQVKFLVTFKAVIAAHAQSSTDSLEESEYTIPPIIRSTNTTMSVDKYLALAQTASFLYKTIEVCETCCRTINAKALLHPKELPRVLPPTPKPPVRFSIGGGSGERASMALVSRRASSAKPRSSVVLHASITPVLPSTAAVVVQQTRPASATSAAMSLSNLRMQVIQATAEHVPSLQTLLKEHDMHPQHSCVHVNYLSTLATTLRVALSADEWKAIAVYCEPHTDIALVDLEVLDELLRLPRAPGVRPQSGVSGAGTLSSVATVRPQPPSYQALRAIGAFASAGRRTVVAPPPEKSPPKPAVDSPDDLTDEERAWLASVLTKSL</sequence>
<comment type="caution">
    <text evidence="2">The sequence shown here is derived from an EMBL/GenBank/DDBJ whole genome shotgun (WGS) entry which is preliminary data.</text>
</comment>